<organism evidence="1 2">
    <name type="scientific">Stenotrophomonas rhizophila</name>
    <dbReference type="NCBI Taxonomy" id="216778"/>
    <lineage>
        <taxon>Bacteria</taxon>
        <taxon>Pseudomonadati</taxon>
        <taxon>Pseudomonadota</taxon>
        <taxon>Gammaproteobacteria</taxon>
        <taxon>Lysobacterales</taxon>
        <taxon>Lysobacteraceae</taxon>
        <taxon>Stenotrophomonas</taxon>
    </lineage>
</organism>
<protein>
    <submittedName>
        <fullName evidence="1">Uncharacterized protein</fullName>
    </submittedName>
</protein>
<evidence type="ECO:0000313" key="2">
    <source>
        <dbReference type="Proteomes" id="UP000274786"/>
    </source>
</evidence>
<accession>A0A498CGK8</accession>
<dbReference type="RefSeq" id="WP_226956590.1">
    <property type="nucleotide sequence ID" value="NZ_RCDC01000005.1"/>
</dbReference>
<dbReference type="EMBL" id="RCDC01000005">
    <property type="protein sequence ID" value="RLK53396.1"/>
    <property type="molecule type" value="Genomic_DNA"/>
</dbReference>
<gene>
    <name evidence="1" type="ORF">BCL79_2702</name>
</gene>
<sequence>MSIPVPDSSVPRLLGFDVPTLQTIVDHGADEAIVAMLDVVPDAHWLALFDERVAALKGELGLAGVELDGTSILFFGSIADSRRLATAVSALINAINMEVAGHTDPFQPTAP</sequence>
<name>A0A498CGK8_9GAMM</name>
<proteinExistence type="predicted"/>
<comment type="caution">
    <text evidence="1">The sequence shown here is derived from an EMBL/GenBank/DDBJ whole genome shotgun (WGS) entry which is preliminary data.</text>
</comment>
<evidence type="ECO:0000313" key="1">
    <source>
        <dbReference type="EMBL" id="RLK53396.1"/>
    </source>
</evidence>
<reference evidence="1 2" key="1">
    <citation type="submission" date="2018-10" db="EMBL/GenBank/DDBJ databases">
        <title>Comparative analysis of microorganisms from saline springs in Andes Mountain Range, Colombia.</title>
        <authorList>
            <person name="Rubin E."/>
        </authorList>
    </citation>
    <scope>NUCLEOTIDE SEQUENCE [LARGE SCALE GENOMIC DNA]</scope>
    <source>
        <strain evidence="1 2">USBA GBX 843</strain>
    </source>
</reference>
<dbReference type="Proteomes" id="UP000274786">
    <property type="component" value="Unassembled WGS sequence"/>
</dbReference>
<dbReference type="AlphaFoldDB" id="A0A498CGK8"/>